<keyword evidence="3" id="KW-0732">Signal</keyword>
<feature type="domain" description="SusD-like N-terminal" evidence="7">
    <location>
        <begin position="100"/>
        <end position="238"/>
    </location>
</feature>
<gene>
    <name evidence="8" type="ORF">MKQ68_07255</name>
</gene>
<dbReference type="Gene3D" id="1.25.40.390">
    <property type="match status" value="1"/>
</dbReference>
<evidence type="ECO:0000259" key="7">
    <source>
        <dbReference type="Pfam" id="PF14322"/>
    </source>
</evidence>
<comment type="similarity">
    <text evidence="2">Belongs to the SusD family.</text>
</comment>
<evidence type="ECO:0000256" key="3">
    <source>
        <dbReference type="ARBA" id="ARBA00022729"/>
    </source>
</evidence>
<dbReference type="SUPFAM" id="SSF48452">
    <property type="entry name" value="TPR-like"/>
    <property type="match status" value="1"/>
</dbReference>
<sequence length="499" mass="55767">MKKTYRTLYSLLAGSVLLFSSCKKEWFGTSPSGSLTGSEIYATTKNIDALLNGTLRYLMETATSQDNPGYGSILLAHEVMGSDAIARDGVYGYLATYGFTDPYDNTTRRALFYWTFQYKVIDNCNGIIANVDKATGTEAEKRYLKGQALALRAFVYLNLVRQYQFTYSKDQNAKGVPIYTEPTTPASQPKKRATVAEVYDRVLTDLREAGPLLVGFKRTVKNRPDLNVVNGLAARAFLVTENWDSAAARAQLAGQSYPIMEPTEYSKGFSDVSNVEWIWGHPQATDQNLGGASFFGYIDVTPATGYRSIMADPNFKAIFADNDIRKALFRINTDTTNALFGWLQYTKFVNKTDQSGHIPLMRSSEQLLIEAESKARLNKLDDAVTVLNGLRAKRGLVALAAGDFTQPQLIEEILRERRRELWGEGFELPDLLRLQRPVVRTVSTEKFTVATAGGGSRQETVKGHHQLKFPDKSDFSVNSNYYLFSIPFNEINSNPFIND</sequence>
<reference evidence="8" key="1">
    <citation type="submission" date="2022-10" db="EMBL/GenBank/DDBJ databases">
        <title>Chitinophaga sp. nov., isolated from soil.</title>
        <authorList>
            <person name="Jeon C.O."/>
        </authorList>
    </citation>
    <scope>NUCLEOTIDE SEQUENCE</scope>
    <source>
        <strain evidence="8">R8</strain>
    </source>
</reference>
<evidence type="ECO:0000313" key="9">
    <source>
        <dbReference type="Proteomes" id="UP001162741"/>
    </source>
</evidence>
<proteinExistence type="inferred from homology"/>
<dbReference type="InterPro" id="IPR011990">
    <property type="entry name" value="TPR-like_helical_dom_sf"/>
</dbReference>
<evidence type="ECO:0000259" key="6">
    <source>
        <dbReference type="Pfam" id="PF07980"/>
    </source>
</evidence>
<comment type="subcellular location">
    <subcellularLocation>
        <location evidence="1">Cell outer membrane</location>
    </subcellularLocation>
</comment>
<dbReference type="EMBL" id="CP107006">
    <property type="protein sequence ID" value="UYQ94888.1"/>
    <property type="molecule type" value="Genomic_DNA"/>
</dbReference>
<evidence type="ECO:0000256" key="4">
    <source>
        <dbReference type="ARBA" id="ARBA00023136"/>
    </source>
</evidence>
<dbReference type="RefSeq" id="WP_264282709.1">
    <property type="nucleotide sequence ID" value="NZ_CP107006.1"/>
</dbReference>
<feature type="domain" description="RagB/SusD" evidence="6">
    <location>
        <begin position="342"/>
        <end position="495"/>
    </location>
</feature>
<accession>A0ABY6J5K2</accession>
<evidence type="ECO:0000313" key="8">
    <source>
        <dbReference type="EMBL" id="UYQ94888.1"/>
    </source>
</evidence>
<organism evidence="8 9">
    <name type="scientific">Chitinophaga horti</name>
    <dbReference type="NCBI Taxonomy" id="2920382"/>
    <lineage>
        <taxon>Bacteria</taxon>
        <taxon>Pseudomonadati</taxon>
        <taxon>Bacteroidota</taxon>
        <taxon>Chitinophagia</taxon>
        <taxon>Chitinophagales</taxon>
        <taxon>Chitinophagaceae</taxon>
        <taxon>Chitinophaga</taxon>
    </lineage>
</organism>
<name>A0ABY6J5K2_9BACT</name>
<evidence type="ECO:0000256" key="5">
    <source>
        <dbReference type="ARBA" id="ARBA00023237"/>
    </source>
</evidence>
<dbReference type="Pfam" id="PF07980">
    <property type="entry name" value="SusD_RagB"/>
    <property type="match status" value="1"/>
</dbReference>
<dbReference type="Pfam" id="PF14322">
    <property type="entry name" value="SusD-like_3"/>
    <property type="match status" value="1"/>
</dbReference>
<protein>
    <submittedName>
        <fullName evidence="8">RagB/SusD family nutrient uptake outer membrane protein</fullName>
    </submittedName>
</protein>
<dbReference type="InterPro" id="IPR033985">
    <property type="entry name" value="SusD-like_N"/>
</dbReference>
<keyword evidence="9" id="KW-1185">Reference proteome</keyword>
<dbReference type="Proteomes" id="UP001162741">
    <property type="component" value="Chromosome"/>
</dbReference>
<dbReference type="PROSITE" id="PS51257">
    <property type="entry name" value="PROKAR_LIPOPROTEIN"/>
    <property type="match status" value="1"/>
</dbReference>
<dbReference type="InterPro" id="IPR012944">
    <property type="entry name" value="SusD_RagB_dom"/>
</dbReference>
<keyword evidence="5" id="KW-0998">Cell outer membrane</keyword>
<evidence type="ECO:0000256" key="1">
    <source>
        <dbReference type="ARBA" id="ARBA00004442"/>
    </source>
</evidence>
<keyword evidence="4" id="KW-0472">Membrane</keyword>
<evidence type="ECO:0000256" key="2">
    <source>
        <dbReference type="ARBA" id="ARBA00006275"/>
    </source>
</evidence>